<proteinExistence type="predicted"/>
<evidence type="ECO:0000313" key="2">
    <source>
        <dbReference type="EMBL" id="PIT86445.1"/>
    </source>
</evidence>
<keyword evidence="1" id="KW-0472">Membrane</keyword>
<evidence type="ECO:0000256" key="1">
    <source>
        <dbReference type="SAM" id="Phobius"/>
    </source>
</evidence>
<feature type="transmembrane region" description="Helical" evidence="1">
    <location>
        <begin position="78"/>
        <end position="96"/>
    </location>
</feature>
<feature type="transmembrane region" description="Helical" evidence="1">
    <location>
        <begin position="50"/>
        <end position="71"/>
    </location>
</feature>
<protein>
    <recommendedName>
        <fullName evidence="4">HXXEE domain-containing protein</fullName>
    </recommendedName>
</protein>
<keyword evidence="1" id="KW-1133">Transmembrane helix</keyword>
<dbReference type="Pfam" id="PF13787">
    <property type="entry name" value="HXXEE"/>
    <property type="match status" value="1"/>
</dbReference>
<reference evidence="3" key="1">
    <citation type="submission" date="2017-09" db="EMBL/GenBank/DDBJ databases">
        <title>Depth-based differentiation of microbial function through sediment-hosted aquifers and enrichment of novel symbionts in the deep terrestrial subsurface.</title>
        <authorList>
            <person name="Probst A.J."/>
            <person name="Ladd B."/>
            <person name="Jarett J.K."/>
            <person name="Geller-Mcgrath D.E."/>
            <person name="Sieber C.M.K."/>
            <person name="Emerson J.B."/>
            <person name="Anantharaman K."/>
            <person name="Thomas B.C."/>
            <person name="Malmstrom R."/>
            <person name="Stieglmeier M."/>
            <person name="Klingl A."/>
            <person name="Woyke T."/>
            <person name="Ryan C.M."/>
            <person name="Banfield J.F."/>
        </authorList>
    </citation>
    <scope>NUCLEOTIDE SEQUENCE [LARGE SCALE GENOMIC DNA]</scope>
</reference>
<gene>
    <name evidence="2" type="ORF">COU33_03135</name>
</gene>
<evidence type="ECO:0000313" key="3">
    <source>
        <dbReference type="Proteomes" id="UP000229362"/>
    </source>
</evidence>
<accession>A0A2M6W134</accession>
<dbReference type="InterPro" id="IPR025671">
    <property type="entry name" value="HXXEE"/>
</dbReference>
<comment type="caution">
    <text evidence="2">The sequence shown here is derived from an EMBL/GenBank/DDBJ whole genome shotgun (WGS) entry which is preliminary data.</text>
</comment>
<dbReference type="Proteomes" id="UP000229362">
    <property type="component" value="Unassembled WGS sequence"/>
</dbReference>
<name>A0A2M6W134_9BACT</name>
<organism evidence="2 3">
    <name type="scientific">Candidatus Magasanikbacteria bacterium CG10_big_fil_rev_8_21_14_0_10_43_6</name>
    <dbReference type="NCBI Taxonomy" id="1974650"/>
    <lineage>
        <taxon>Bacteria</taxon>
        <taxon>Candidatus Magasanikiibacteriota</taxon>
    </lineage>
</organism>
<keyword evidence="1" id="KW-0812">Transmembrane</keyword>
<dbReference type="EMBL" id="PFBZ01000137">
    <property type="protein sequence ID" value="PIT86445.1"/>
    <property type="molecule type" value="Genomic_DNA"/>
</dbReference>
<sequence>MITNKLKIIFGFSIPIFILHGIEEFVTHFYDIDAHDQAIFGLLSSLSNHGATFVVFQIMFWLLLIISLLLLLGSKWQFYTLAIIGVIYIYELHHVYKAIAVGGYYPGLYTALAFPVIGFLFWREWLKVKKQTI</sequence>
<dbReference type="AlphaFoldDB" id="A0A2M6W134"/>
<evidence type="ECO:0008006" key="4">
    <source>
        <dbReference type="Google" id="ProtNLM"/>
    </source>
</evidence>
<feature type="transmembrane region" description="Helical" evidence="1">
    <location>
        <begin position="102"/>
        <end position="122"/>
    </location>
</feature>
<feature type="transmembrane region" description="Helical" evidence="1">
    <location>
        <begin position="9"/>
        <end position="30"/>
    </location>
</feature>